<name>E4Z627_OIKDI</name>
<evidence type="ECO:0000313" key="1">
    <source>
        <dbReference type="EMBL" id="CBY43155.1"/>
    </source>
</evidence>
<dbReference type="Proteomes" id="UP000011014">
    <property type="component" value="Unassembled WGS sequence"/>
</dbReference>
<protein>
    <submittedName>
        <fullName evidence="1">Uncharacterized protein</fullName>
    </submittedName>
</protein>
<proteinExistence type="predicted"/>
<accession>E4Z627</accession>
<dbReference type="EMBL" id="FN657900">
    <property type="protein sequence ID" value="CBY43155.1"/>
    <property type="molecule type" value="Genomic_DNA"/>
</dbReference>
<reference evidence="1" key="1">
    <citation type="journal article" date="2010" name="Science">
        <title>Plasticity of animal genome architecture unmasked by rapid evolution of a pelagic tunicate.</title>
        <authorList>
            <person name="Denoeud F."/>
            <person name="Henriet S."/>
            <person name="Mungpakdee S."/>
            <person name="Aury J.M."/>
            <person name="Da Silva C."/>
            <person name="Brinkmann H."/>
            <person name="Mikhaleva J."/>
            <person name="Olsen L.C."/>
            <person name="Jubin C."/>
            <person name="Canestro C."/>
            <person name="Bouquet J.M."/>
            <person name="Danks G."/>
            <person name="Poulain J."/>
            <person name="Campsteijn C."/>
            <person name="Adamski M."/>
            <person name="Cross I."/>
            <person name="Yadetie F."/>
            <person name="Muffato M."/>
            <person name="Louis A."/>
            <person name="Butcher S."/>
            <person name="Tsagkogeorga G."/>
            <person name="Konrad A."/>
            <person name="Singh S."/>
            <person name="Jensen M.F."/>
            <person name="Cong E.H."/>
            <person name="Eikeseth-Otteraa H."/>
            <person name="Noel B."/>
            <person name="Anthouard V."/>
            <person name="Porcel B.M."/>
            <person name="Kachouri-Lafond R."/>
            <person name="Nishino A."/>
            <person name="Ugolini M."/>
            <person name="Chourrout P."/>
            <person name="Nishida H."/>
            <person name="Aasland R."/>
            <person name="Huzurbazar S."/>
            <person name="Westhof E."/>
            <person name="Delsuc F."/>
            <person name="Lehrach H."/>
            <person name="Reinhardt R."/>
            <person name="Weissenbach J."/>
            <person name="Roy S.W."/>
            <person name="Artiguenave F."/>
            <person name="Postlethwait J.H."/>
            <person name="Manak J.R."/>
            <person name="Thompson E.M."/>
            <person name="Jaillon O."/>
            <person name="Du Pasquier L."/>
            <person name="Boudinot P."/>
            <person name="Liberles D.A."/>
            <person name="Volff J.N."/>
            <person name="Philippe H."/>
            <person name="Lenhard B."/>
            <person name="Roest Crollius H."/>
            <person name="Wincker P."/>
            <person name="Chourrout D."/>
        </authorList>
    </citation>
    <scope>NUCLEOTIDE SEQUENCE [LARGE SCALE GENOMIC DNA]</scope>
</reference>
<sequence length="121" mass="13803">FLFRRVPVCFYFVESLGDRGDESRFIVDDLGQNSATCNVGSICVENKAVLEVWKADHWRVGESAFQLGIGSVGLVSPFEWWRDDTAFASYEKSSYWAHDVSEKMSTYFLAHSYLCELLQPS</sequence>
<gene>
    <name evidence="1" type="ORF">GSOID_T00027728001</name>
</gene>
<dbReference type="AlphaFoldDB" id="E4Z627"/>
<organism evidence="1">
    <name type="scientific">Oikopleura dioica</name>
    <name type="common">Tunicate</name>
    <dbReference type="NCBI Taxonomy" id="34765"/>
    <lineage>
        <taxon>Eukaryota</taxon>
        <taxon>Metazoa</taxon>
        <taxon>Chordata</taxon>
        <taxon>Tunicata</taxon>
        <taxon>Appendicularia</taxon>
        <taxon>Copelata</taxon>
        <taxon>Oikopleuridae</taxon>
        <taxon>Oikopleura</taxon>
    </lineage>
</organism>
<feature type="non-terminal residue" evidence="1">
    <location>
        <position position="1"/>
    </location>
</feature>